<feature type="region of interest" description="Disordered" evidence="1">
    <location>
        <begin position="142"/>
        <end position="234"/>
    </location>
</feature>
<dbReference type="AlphaFoldDB" id="A0A9N8F1P0"/>
<feature type="compositionally biased region" description="Low complexity" evidence="1">
    <location>
        <begin position="90"/>
        <end position="106"/>
    </location>
</feature>
<feature type="region of interest" description="Disordered" evidence="1">
    <location>
        <begin position="570"/>
        <end position="606"/>
    </location>
</feature>
<evidence type="ECO:0000313" key="3">
    <source>
        <dbReference type="Proteomes" id="UP001153069"/>
    </source>
</evidence>
<proteinExistence type="predicted"/>
<feature type="compositionally biased region" description="Low complexity" evidence="1">
    <location>
        <begin position="593"/>
        <end position="606"/>
    </location>
</feature>
<dbReference type="Proteomes" id="UP001153069">
    <property type="component" value="Unassembled WGS sequence"/>
</dbReference>
<evidence type="ECO:0000256" key="1">
    <source>
        <dbReference type="SAM" id="MobiDB-lite"/>
    </source>
</evidence>
<name>A0A9N8F1P0_9STRA</name>
<protein>
    <submittedName>
        <fullName evidence="2">Uncharacterized protein</fullName>
    </submittedName>
</protein>
<dbReference type="EMBL" id="CAICTM010002831">
    <property type="protein sequence ID" value="CAB9530325.1"/>
    <property type="molecule type" value="Genomic_DNA"/>
</dbReference>
<feature type="region of interest" description="Disordered" evidence="1">
    <location>
        <begin position="525"/>
        <end position="557"/>
    </location>
</feature>
<feature type="region of interest" description="Disordered" evidence="1">
    <location>
        <begin position="260"/>
        <end position="300"/>
    </location>
</feature>
<comment type="caution">
    <text evidence="2">The sequence shown here is derived from an EMBL/GenBank/DDBJ whole genome shotgun (WGS) entry which is preliminary data.</text>
</comment>
<feature type="compositionally biased region" description="Polar residues" evidence="1">
    <location>
        <begin position="1"/>
        <end position="18"/>
    </location>
</feature>
<feature type="compositionally biased region" description="Polar residues" evidence="1">
    <location>
        <begin position="214"/>
        <end position="234"/>
    </location>
</feature>
<feature type="compositionally biased region" description="Low complexity" evidence="1">
    <location>
        <begin position="19"/>
        <end position="36"/>
    </location>
</feature>
<feature type="region of interest" description="Disordered" evidence="1">
    <location>
        <begin position="1"/>
        <end position="113"/>
    </location>
</feature>
<feature type="compositionally biased region" description="Low complexity" evidence="1">
    <location>
        <begin position="61"/>
        <end position="82"/>
    </location>
</feature>
<accession>A0A9N8F1P0</accession>
<evidence type="ECO:0000313" key="2">
    <source>
        <dbReference type="EMBL" id="CAB9530325.1"/>
    </source>
</evidence>
<feature type="compositionally biased region" description="Polar residues" evidence="1">
    <location>
        <begin position="544"/>
        <end position="557"/>
    </location>
</feature>
<organism evidence="2 3">
    <name type="scientific">Seminavis robusta</name>
    <dbReference type="NCBI Taxonomy" id="568900"/>
    <lineage>
        <taxon>Eukaryota</taxon>
        <taxon>Sar</taxon>
        <taxon>Stramenopiles</taxon>
        <taxon>Ochrophyta</taxon>
        <taxon>Bacillariophyta</taxon>
        <taxon>Bacillariophyceae</taxon>
        <taxon>Bacillariophycidae</taxon>
        <taxon>Naviculales</taxon>
        <taxon>Naviculaceae</taxon>
        <taxon>Seminavis</taxon>
    </lineage>
</organism>
<feature type="compositionally biased region" description="Low complexity" evidence="1">
    <location>
        <begin position="147"/>
        <end position="156"/>
    </location>
</feature>
<keyword evidence="3" id="KW-1185">Reference proteome</keyword>
<sequence length="789" mass="87795">MSSPSSASKTNRSGSRQLSTTTATTPSSTISTSTGSPFKKNAFNVLMQSSARSPSKKKRSSSSTGTGSGSARKSSSNRSVSPSKKKKPRTTSTSRSSTSSGSTSSGIGFVECPLGCGRHVANLEHSINRHLDFQCTVMKQQRLQAKQQPEPSQSSQTEEEKGEPEPEFQEPSQQENEEPDPIVMKQEAQSMHTCIDSPIKTEQDEDSDKAEESCTPNLSSSTEAHQNTDSAMTSKTTIEDHNNLDVGHALLMLHASSIVSPENSQPQPTPLPPIDQQTVTQEHQRQQQESTPSPNSATDDKKQTNVFAHMMQQSSKVFASANSTKQVQQHLTLHYDPNNKDSLEFSWNLQVIDNDNNHPQQEPPPLWSCDSKLKDKETDPHTTIALTVSVTSNGIPANATQDDHRWVRKHSRLSVPVLKSILQKSIRRRRPLPSVRVAMELMDKALGEFLRRLPIIVLEDSTLHPDYPLLIWAMVAHSKGFFDIDTTSEGDNTPASTNSRWNVIRALQLRLLRIVYEVASCPVQDHLSSHQDPDDEASSPSADQGQTPINNSTKPSLSNPFLVVREVTTDIDKSTESDTNTTSKADKQNDGTDPVVTKQQPQDQQSSQKQLQLAIWAMLVRAKYGGMSCDVRMLYLYAQTWHDRLQQEGDDATWLDVPKRMHEKAVAASTTRLASTDIFLERLCLPDICRQGVDFHCSNIIPTLLQDSQLRTAVQQIADKMECSAESLLQRIIWKFSAGVNLRRPLVTENKKGGRSNQHQDQVLNQFWKDVLDDLVTAFQTKYLGERLR</sequence>
<gene>
    <name evidence="2" type="ORF">SEMRO_2833_G338170.1</name>
</gene>
<reference evidence="2" key="1">
    <citation type="submission" date="2020-06" db="EMBL/GenBank/DDBJ databases">
        <authorList>
            <consortium name="Plant Systems Biology data submission"/>
        </authorList>
    </citation>
    <scope>NUCLEOTIDE SEQUENCE</scope>
    <source>
        <strain evidence="2">D6</strain>
    </source>
</reference>